<feature type="domain" description="Tryptophan synthase beta chain-like PALP" evidence="4">
    <location>
        <begin position="30"/>
        <end position="316"/>
    </location>
</feature>
<dbReference type="RefSeq" id="WP_379592815.1">
    <property type="nucleotide sequence ID" value="NZ_JBHRTN010000003.1"/>
</dbReference>
<dbReference type="SUPFAM" id="SSF53686">
    <property type="entry name" value="Tryptophan synthase beta subunit-like PLP-dependent enzymes"/>
    <property type="match status" value="1"/>
</dbReference>
<dbReference type="Pfam" id="PF00291">
    <property type="entry name" value="PALP"/>
    <property type="match status" value="1"/>
</dbReference>
<evidence type="ECO:0000256" key="1">
    <source>
        <dbReference type="ARBA" id="ARBA00001933"/>
    </source>
</evidence>
<evidence type="ECO:0000259" key="4">
    <source>
        <dbReference type="Pfam" id="PF00291"/>
    </source>
</evidence>
<sequence length="332" mass="34746">MPDDTTPWHLQPPAFAEIEAATVRIDGVLVKTPLLESERVNNRLGGRLLLKAEGLQRTGSFKARGAWNFLSQMEPEARSRGVIGFSSGNHAQAVAWAASRHGAPAVLVMPRDAPQTKIERTRGWGAEVVLYDRRTEDREAIGRDIAAARGLMLVPPFEHRWIAGGAGTVGLEMLLQAEAIGAKLDALLVNCSGGGLAAGCAIAAHAVSPETEVWAVEPAAYDDMARSLASGKRESNEGAAPSICDALLAPSPGEMTFAVARTRLRGALGVTDAEAMAAMRLAFEEFRVVVEPGGAAALAAVLAGRIEAKGRTLAVLASGANVDASLFAQALA</sequence>
<dbReference type="PANTHER" id="PTHR48078">
    <property type="entry name" value="THREONINE DEHYDRATASE, MITOCHONDRIAL-RELATED"/>
    <property type="match status" value="1"/>
</dbReference>
<dbReference type="PANTHER" id="PTHR48078:SF6">
    <property type="entry name" value="L-THREONINE DEHYDRATASE CATABOLIC TDCB"/>
    <property type="match status" value="1"/>
</dbReference>
<reference evidence="6" key="1">
    <citation type="journal article" date="2019" name="Int. J. Syst. Evol. Microbiol.">
        <title>The Global Catalogue of Microorganisms (GCM) 10K type strain sequencing project: providing services to taxonomists for standard genome sequencing and annotation.</title>
        <authorList>
            <consortium name="The Broad Institute Genomics Platform"/>
            <consortium name="The Broad Institute Genome Sequencing Center for Infectious Disease"/>
            <person name="Wu L."/>
            <person name="Ma J."/>
        </authorList>
    </citation>
    <scope>NUCLEOTIDE SEQUENCE [LARGE SCALE GENOMIC DNA]</scope>
    <source>
        <strain evidence="6">KCTC 52094</strain>
    </source>
</reference>
<protein>
    <submittedName>
        <fullName evidence="5">Threonine/serine dehydratase</fullName>
    </submittedName>
</protein>
<comment type="caution">
    <text evidence="5">The sequence shown here is derived from an EMBL/GenBank/DDBJ whole genome shotgun (WGS) entry which is preliminary data.</text>
</comment>
<dbReference type="Gene3D" id="3.40.50.1100">
    <property type="match status" value="2"/>
</dbReference>
<dbReference type="InterPro" id="IPR001926">
    <property type="entry name" value="TrpB-like_PALP"/>
</dbReference>
<proteinExistence type="predicted"/>
<dbReference type="Proteomes" id="UP001595593">
    <property type="component" value="Unassembled WGS sequence"/>
</dbReference>
<keyword evidence="2" id="KW-0663">Pyridoxal phosphate</keyword>
<dbReference type="InterPro" id="IPR036052">
    <property type="entry name" value="TrpB-like_PALP_sf"/>
</dbReference>
<evidence type="ECO:0000256" key="2">
    <source>
        <dbReference type="ARBA" id="ARBA00022898"/>
    </source>
</evidence>
<evidence type="ECO:0000256" key="3">
    <source>
        <dbReference type="ARBA" id="ARBA00023239"/>
    </source>
</evidence>
<dbReference type="CDD" id="cd01562">
    <property type="entry name" value="Thr-dehyd"/>
    <property type="match status" value="1"/>
</dbReference>
<organism evidence="5 6">
    <name type="scientific">Teichococcus globiformis</name>
    <dbReference type="NCBI Taxonomy" id="2307229"/>
    <lineage>
        <taxon>Bacteria</taxon>
        <taxon>Pseudomonadati</taxon>
        <taxon>Pseudomonadota</taxon>
        <taxon>Alphaproteobacteria</taxon>
        <taxon>Acetobacterales</taxon>
        <taxon>Roseomonadaceae</taxon>
        <taxon>Roseomonas</taxon>
    </lineage>
</organism>
<name>A0ABV7FTJ9_9PROT</name>
<evidence type="ECO:0000313" key="5">
    <source>
        <dbReference type="EMBL" id="MFC3123689.1"/>
    </source>
</evidence>
<dbReference type="InterPro" id="IPR000634">
    <property type="entry name" value="Ser/Thr_deHydtase_PyrdxlP-BS"/>
</dbReference>
<keyword evidence="6" id="KW-1185">Reference proteome</keyword>
<evidence type="ECO:0000313" key="6">
    <source>
        <dbReference type="Proteomes" id="UP001595593"/>
    </source>
</evidence>
<dbReference type="EMBL" id="JBHRTN010000003">
    <property type="protein sequence ID" value="MFC3123689.1"/>
    <property type="molecule type" value="Genomic_DNA"/>
</dbReference>
<comment type="cofactor">
    <cofactor evidence="1">
        <name>pyridoxal 5'-phosphate</name>
        <dbReference type="ChEBI" id="CHEBI:597326"/>
    </cofactor>
</comment>
<accession>A0ABV7FTJ9</accession>
<keyword evidence="3" id="KW-0456">Lyase</keyword>
<gene>
    <name evidence="5" type="ORF">ACFOD4_01340</name>
</gene>
<dbReference type="InterPro" id="IPR050147">
    <property type="entry name" value="Ser/Thr_Dehydratase"/>
</dbReference>
<dbReference type="PROSITE" id="PS00165">
    <property type="entry name" value="DEHYDRATASE_SER_THR"/>
    <property type="match status" value="1"/>
</dbReference>